<feature type="transmembrane region" description="Helical" evidence="1">
    <location>
        <begin position="247"/>
        <end position="270"/>
    </location>
</feature>
<keyword evidence="1" id="KW-0472">Membrane</keyword>
<dbReference type="EMBL" id="CP139368">
    <property type="protein sequence ID" value="WPR88321.1"/>
    <property type="molecule type" value="Genomic_DNA"/>
</dbReference>
<protein>
    <submittedName>
        <fullName evidence="2">DMT family transporter</fullName>
    </submittedName>
</protein>
<keyword evidence="1" id="KW-1133">Transmembrane helix</keyword>
<gene>
    <name evidence="2" type="ORF">SM116_11055</name>
</gene>
<dbReference type="NCBIfam" id="NF038012">
    <property type="entry name" value="DMT_1"/>
    <property type="match status" value="1"/>
</dbReference>
<accession>A0ABZ0SM64</accession>
<dbReference type="PANTHER" id="PTHR40761">
    <property type="entry name" value="CONSERVED INTEGRAL MEMBRANE ALANINE VALINE AND LEUCINE RICH PROTEIN-RELATED"/>
    <property type="match status" value="1"/>
</dbReference>
<evidence type="ECO:0000313" key="2">
    <source>
        <dbReference type="EMBL" id="WPR88321.1"/>
    </source>
</evidence>
<dbReference type="Proteomes" id="UP001323798">
    <property type="component" value="Chromosome"/>
</dbReference>
<feature type="transmembrane region" description="Helical" evidence="1">
    <location>
        <begin position="65"/>
        <end position="85"/>
    </location>
</feature>
<feature type="transmembrane region" description="Helical" evidence="1">
    <location>
        <begin position="120"/>
        <end position="139"/>
    </location>
</feature>
<feature type="transmembrane region" description="Helical" evidence="1">
    <location>
        <begin position="179"/>
        <end position="200"/>
    </location>
</feature>
<dbReference type="InterPro" id="IPR037185">
    <property type="entry name" value="EmrE-like"/>
</dbReference>
<sequence>MVGGLVSLSPLQALGIPVALLGSVFLAFGAQFQQRGVARVDADSRADAKTGLGVGHLLALARRPAWLVGTLILAGAIVLQLLSLLLAPLTVVQPLGALALVITALLNARATRTRLSNSAIRAILLCVGGIGVFVAVAAYTTTSIPIQTEQLVIVLIILACVLAILAAGFVLFRRRSPTVYYIIAGGILFGFVATLAKVVIDRVQTIVMHGFALAPGDGLTVLAVLAIIVAALAGSYLVQTAYSSGSAALVVAGLTVIDPMVGVTIGIVVLGEAVAAPSWVGIVFVLAGAVAVLGVFRLARLKESAPA</sequence>
<evidence type="ECO:0000313" key="3">
    <source>
        <dbReference type="Proteomes" id="UP001323798"/>
    </source>
</evidence>
<keyword evidence="3" id="KW-1185">Reference proteome</keyword>
<keyword evidence="1" id="KW-0812">Transmembrane</keyword>
<reference evidence="2 3" key="1">
    <citation type="submission" date="2023-11" db="EMBL/GenBank/DDBJ databases">
        <title>Genome sequence of Microbacterium rhizosphaerae KACC 19337.</title>
        <authorList>
            <person name="Choi H."/>
            <person name="Kim S."/>
            <person name="Kim Y."/>
            <person name="Kwon S.-W."/>
            <person name="Heo J."/>
        </authorList>
    </citation>
    <scope>NUCLEOTIDE SEQUENCE [LARGE SCALE GENOMIC DNA]</scope>
    <source>
        <strain evidence="2 3">KACC 19337</strain>
    </source>
</reference>
<evidence type="ECO:0000256" key="1">
    <source>
        <dbReference type="SAM" id="Phobius"/>
    </source>
</evidence>
<dbReference type="SUPFAM" id="SSF103481">
    <property type="entry name" value="Multidrug resistance efflux transporter EmrE"/>
    <property type="match status" value="1"/>
</dbReference>
<name>A0ABZ0SM64_9MICO</name>
<feature type="transmembrane region" description="Helical" evidence="1">
    <location>
        <begin position="151"/>
        <end position="172"/>
    </location>
</feature>
<feature type="transmembrane region" description="Helical" evidence="1">
    <location>
        <begin position="91"/>
        <end position="108"/>
    </location>
</feature>
<proteinExistence type="predicted"/>
<dbReference type="PANTHER" id="PTHR40761:SF1">
    <property type="entry name" value="CONSERVED INTEGRAL MEMBRANE ALANINE VALINE AND LEUCINE RICH PROTEIN-RELATED"/>
    <property type="match status" value="1"/>
</dbReference>
<feature type="transmembrane region" description="Helical" evidence="1">
    <location>
        <begin position="276"/>
        <end position="296"/>
    </location>
</feature>
<feature type="transmembrane region" description="Helical" evidence="1">
    <location>
        <begin position="220"/>
        <end position="238"/>
    </location>
</feature>
<feature type="transmembrane region" description="Helical" evidence="1">
    <location>
        <begin position="12"/>
        <end position="30"/>
    </location>
</feature>
<organism evidence="2 3">
    <name type="scientific">Microbacterium rhizosphaerae</name>
    <dbReference type="NCBI Taxonomy" id="1678237"/>
    <lineage>
        <taxon>Bacteria</taxon>
        <taxon>Bacillati</taxon>
        <taxon>Actinomycetota</taxon>
        <taxon>Actinomycetes</taxon>
        <taxon>Micrococcales</taxon>
        <taxon>Microbacteriaceae</taxon>
        <taxon>Microbacterium</taxon>
    </lineage>
</organism>
<dbReference type="RefSeq" id="WP_320941041.1">
    <property type="nucleotide sequence ID" value="NZ_BAABEU010000010.1"/>
</dbReference>